<evidence type="ECO:0000256" key="1">
    <source>
        <dbReference type="SAM" id="MobiDB-lite"/>
    </source>
</evidence>
<dbReference type="STRING" id="981085.W9RQ99"/>
<feature type="domain" description="Myb/SANT-like" evidence="2">
    <location>
        <begin position="92"/>
        <end position="179"/>
    </location>
</feature>
<dbReference type="PANTHER" id="PTHR47584">
    <property type="match status" value="1"/>
</dbReference>
<dbReference type="Proteomes" id="UP000030645">
    <property type="component" value="Unassembled WGS sequence"/>
</dbReference>
<feature type="region of interest" description="Disordered" evidence="1">
    <location>
        <begin position="197"/>
        <end position="239"/>
    </location>
</feature>
<dbReference type="PANTHER" id="PTHR47584:SF14">
    <property type="entry name" value="L10-INTERACTING MYB DOMAIN-CONTAINING PROTEIN-LIKE"/>
    <property type="match status" value="1"/>
</dbReference>
<dbReference type="AlphaFoldDB" id="W9RQ99"/>
<name>W9RQ99_9ROSA</name>
<dbReference type="InterPro" id="IPR024752">
    <property type="entry name" value="Myb/SANT-like_dom"/>
</dbReference>
<dbReference type="EMBL" id="KE345401">
    <property type="protein sequence ID" value="EXC03836.1"/>
    <property type="molecule type" value="Genomic_DNA"/>
</dbReference>
<accession>W9RQ99</accession>
<dbReference type="Pfam" id="PF12776">
    <property type="entry name" value="Myb_DNA-bind_3"/>
    <property type="match status" value="1"/>
</dbReference>
<sequence length="344" mass="37817">MGADYQPLSAPIEVDYQPQWGLVISPNGGLPGADSAPMGGPHWGCISPRRPPGADSAPTGASQGLIQPQWEAPIGAVSAPACMCENDDNTKWPAAIEDFYVELIYEESKTGMQTSILDKKTWMKIANEIALKFGKHFTSDQLKAKWNRLRRSRREFKALIETTGLGWDSEANTVTAEKEGSMNAHTAVNVLNAAKRAATQPEVDEEGTGDSDEVWGLEDNRNRRSHGPTTRSKKKGKNNTAVDAAIEALAKSATLRSETSVQKVDLFQQYLANRQARTMALAMAQKEDPTTSIETCMDLLNGYGEYLDDNAYTKAAHQLAVDISLRRMFVKMPACRHLSWIRGM</sequence>
<protein>
    <recommendedName>
        <fullName evidence="2">Myb/SANT-like domain-containing protein</fullName>
    </recommendedName>
</protein>
<evidence type="ECO:0000313" key="3">
    <source>
        <dbReference type="EMBL" id="EXC03836.1"/>
    </source>
</evidence>
<organism evidence="3 4">
    <name type="scientific">Morus notabilis</name>
    <dbReference type="NCBI Taxonomy" id="981085"/>
    <lineage>
        <taxon>Eukaryota</taxon>
        <taxon>Viridiplantae</taxon>
        <taxon>Streptophyta</taxon>
        <taxon>Embryophyta</taxon>
        <taxon>Tracheophyta</taxon>
        <taxon>Spermatophyta</taxon>
        <taxon>Magnoliopsida</taxon>
        <taxon>eudicotyledons</taxon>
        <taxon>Gunneridae</taxon>
        <taxon>Pentapetalae</taxon>
        <taxon>rosids</taxon>
        <taxon>fabids</taxon>
        <taxon>Rosales</taxon>
        <taxon>Moraceae</taxon>
        <taxon>Moreae</taxon>
        <taxon>Morus</taxon>
    </lineage>
</organism>
<reference evidence="4" key="1">
    <citation type="submission" date="2013-01" db="EMBL/GenBank/DDBJ databases">
        <title>Draft Genome Sequence of a Mulberry Tree, Morus notabilis C.K. Schneid.</title>
        <authorList>
            <person name="He N."/>
            <person name="Zhao S."/>
        </authorList>
    </citation>
    <scope>NUCLEOTIDE SEQUENCE</scope>
</reference>
<keyword evidence="4" id="KW-1185">Reference proteome</keyword>
<proteinExistence type="predicted"/>
<evidence type="ECO:0000313" key="4">
    <source>
        <dbReference type="Proteomes" id="UP000030645"/>
    </source>
</evidence>
<feature type="compositionally biased region" description="Acidic residues" evidence="1">
    <location>
        <begin position="202"/>
        <end position="216"/>
    </location>
</feature>
<gene>
    <name evidence="3" type="ORF">L484_000777</name>
</gene>
<feature type="compositionally biased region" description="Basic residues" evidence="1">
    <location>
        <begin position="223"/>
        <end position="237"/>
    </location>
</feature>
<evidence type="ECO:0000259" key="2">
    <source>
        <dbReference type="Pfam" id="PF12776"/>
    </source>
</evidence>
<dbReference type="InterPro" id="IPR045026">
    <property type="entry name" value="LIMYB"/>
</dbReference>